<dbReference type="GO" id="GO:0005886">
    <property type="term" value="C:plasma membrane"/>
    <property type="evidence" value="ECO:0007669"/>
    <property type="project" value="UniProtKB-SubCell"/>
</dbReference>
<feature type="transmembrane region" description="Helical" evidence="7">
    <location>
        <begin position="197"/>
        <end position="216"/>
    </location>
</feature>
<dbReference type="PANTHER" id="PTHR32322">
    <property type="entry name" value="INNER MEMBRANE TRANSPORTER"/>
    <property type="match status" value="1"/>
</dbReference>
<feature type="transmembrane region" description="Helical" evidence="7">
    <location>
        <begin position="163"/>
        <end position="185"/>
    </location>
</feature>
<evidence type="ECO:0000256" key="2">
    <source>
        <dbReference type="ARBA" id="ARBA00007362"/>
    </source>
</evidence>
<evidence type="ECO:0000256" key="7">
    <source>
        <dbReference type="SAM" id="Phobius"/>
    </source>
</evidence>
<dbReference type="InterPro" id="IPR050638">
    <property type="entry name" value="AA-Vitamin_Transporters"/>
</dbReference>
<protein>
    <submittedName>
        <fullName evidence="9">EamA family transporter</fullName>
    </submittedName>
</protein>
<name>A0A292YJB8_9BACL</name>
<evidence type="ECO:0000259" key="8">
    <source>
        <dbReference type="Pfam" id="PF00892"/>
    </source>
</evidence>
<comment type="caution">
    <text evidence="9">The sequence shown here is derived from an EMBL/GenBank/DDBJ whole genome shotgun (WGS) entry which is preliminary data.</text>
</comment>
<keyword evidence="6 7" id="KW-0472">Membrane</keyword>
<comment type="subcellular location">
    <subcellularLocation>
        <location evidence="1">Cell membrane</location>
        <topology evidence="1">Multi-pass membrane protein</topology>
    </subcellularLocation>
</comment>
<comment type="similarity">
    <text evidence="2">Belongs to the EamA transporter family.</text>
</comment>
<sequence length="326" mass="35127">MQTTVAESQLISRYKGLAMAFLGASLWGLSGTAAQYLFQHEGIRPGWLVTIRLIIAGVLLLALGLAQVNRDNVWSVWKSRQDRIQLMIFGLLGMLGVQYTYFAAIEAGNAATATLLQFLGPVFITLYLALRFRRIPGLLEFLALGLALLGTFLLVTNGSTEELSISGAAVAWGLGAAVTAAFYTLYPVNLLRKWGSLTIVGWGMAIGGIGLSLVNPPWQMDGLQLTSLSWSLIGFVILFGTLIPFYLVLESLRYISPAEAGMLNSAEPLAAVLASVLWLSLSLGLFEAIGGVCIIFTVLLLAMESKKKEKRLLGKEPPVTSKSLEG</sequence>
<dbReference type="Pfam" id="PF00892">
    <property type="entry name" value="EamA"/>
    <property type="match status" value="2"/>
</dbReference>
<evidence type="ECO:0000256" key="5">
    <source>
        <dbReference type="ARBA" id="ARBA00022989"/>
    </source>
</evidence>
<dbReference type="OrthoDB" id="9810818at2"/>
<feature type="transmembrane region" description="Helical" evidence="7">
    <location>
        <begin position="17"/>
        <end position="38"/>
    </location>
</feature>
<feature type="transmembrane region" description="Helical" evidence="7">
    <location>
        <begin position="228"/>
        <end position="249"/>
    </location>
</feature>
<feature type="transmembrane region" description="Helical" evidence="7">
    <location>
        <begin position="44"/>
        <end position="65"/>
    </location>
</feature>
<gene>
    <name evidence="9" type="ORF">EFBL_2863</name>
</gene>
<evidence type="ECO:0000256" key="4">
    <source>
        <dbReference type="ARBA" id="ARBA00022692"/>
    </source>
</evidence>
<feature type="transmembrane region" description="Helical" evidence="7">
    <location>
        <begin position="86"/>
        <end position="104"/>
    </location>
</feature>
<feature type="domain" description="EamA" evidence="8">
    <location>
        <begin position="169"/>
        <end position="302"/>
    </location>
</feature>
<reference evidence="10" key="1">
    <citation type="submission" date="2017-07" db="EMBL/GenBank/DDBJ databases">
        <title>Draft genome sequence of Effusibacillus lacus strain skLN1.</title>
        <authorList>
            <person name="Watanabe M."/>
            <person name="Kojima H."/>
            <person name="Fukui M."/>
        </authorList>
    </citation>
    <scope>NUCLEOTIDE SEQUENCE [LARGE SCALE GENOMIC DNA]</scope>
    <source>
        <strain evidence="10">skLN1</strain>
    </source>
</reference>
<dbReference type="PANTHER" id="PTHR32322:SF18">
    <property type="entry name" value="S-ADENOSYLMETHIONINE_S-ADENOSYLHOMOCYSTEINE TRANSPORTER"/>
    <property type="match status" value="1"/>
</dbReference>
<feature type="transmembrane region" description="Helical" evidence="7">
    <location>
        <begin position="110"/>
        <end position="130"/>
    </location>
</feature>
<keyword evidence="10" id="KW-1185">Reference proteome</keyword>
<accession>A0A292YJB8</accession>
<dbReference type="EMBL" id="BDUF01000086">
    <property type="protein sequence ID" value="GAX91197.1"/>
    <property type="molecule type" value="Genomic_DNA"/>
</dbReference>
<dbReference type="AlphaFoldDB" id="A0A292YJB8"/>
<keyword evidence="4 7" id="KW-0812">Transmembrane</keyword>
<dbReference type="Proteomes" id="UP000217785">
    <property type="component" value="Unassembled WGS sequence"/>
</dbReference>
<dbReference type="SUPFAM" id="SSF103481">
    <property type="entry name" value="Multidrug resistance efflux transporter EmrE"/>
    <property type="match status" value="2"/>
</dbReference>
<organism evidence="9 10">
    <name type="scientific">Effusibacillus lacus</name>
    <dbReference type="NCBI Taxonomy" id="1348429"/>
    <lineage>
        <taxon>Bacteria</taxon>
        <taxon>Bacillati</taxon>
        <taxon>Bacillota</taxon>
        <taxon>Bacilli</taxon>
        <taxon>Bacillales</taxon>
        <taxon>Alicyclobacillaceae</taxon>
        <taxon>Effusibacillus</taxon>
    </lineage>
</organism>
<evidence type="ECO:0000313" key="10">
    <source>
        <dbReference type="Proteomes" id="UP000217785"/>
    </source>
</evidence>
<evidence type="ECO:0000256" key="1">
    <source>
        <dbReference type="ARBA" id="ARBA00004651"/>
    </source>
</evidence>
<evidence type="ECO:0000256" key="6">
    <source>
        <dbReference type="ARBA" id="ARBA00023136"/>
    </source>
</evidence>
<keyword evidence="5 7" id="KW-1133">Transmembrane helix</keyword>
<feature type="transmembrane region" description="Helical" evidence="7">
    <location>
        <begin position="285"/>
        <end position="303"/>
    </location>
</feature>
<dbReference type="InterPro" id="IPR000620">
    <property type="entry name" value="EamA_dom"/>
</dbReference>
<evidence type="ECO:0000313" key="9">
    <source>
        <dbReference type="EMBL" id="GAX91197.1"/>
    </source>
</evidence>
<feature type="domain" description="EamA" evidence="8">
    <location>
        <begin position="15"/>
        <end position="155"/>
    </location>
</feature>
<evidence type="ECO:0000256" key="3">
    <source>
        <dbReference type="ARBA" id="ARBA00022475"/>
    </source>
</evidence>
<feature type="transmembrane region" description="Helical" evidence="7">
    <location>
        <begin position="261"/>
        <end position="279"/>
    </location>
</feature>
<feature type="transmembrane region" description="Helical" evidence="7">
    <location>
        <begin position="137"/>
        <end position="157"/>
    </location>
</feature>
<proteinExistence type="inferred from homology"/>
<keyword evidence="3" id="KW-1003">Cell membrane</keyword>
<dbReference type="RefSeq" id="WP_096182921.1">
    <property type="nucleotide sequence ID" value="NZ_BDUF01000086.1"/>
</dbReference>
<dbReference type="InterPro" id="IPR037185">
    <property type="entry name" value="EmrE-like"/>
</dbReference>